<feature type="transmembrane region" description="Helical" evidence="6">
    <location>
        <begin position="108"/>
        <end position="139"/>
    </location>
</feature>
<evidence type="ECO:0000256" key="6">
    <source>
        <dbReference type="SAM" id="Phobius"/>
    </source>
</evidence>
<comment type="caution">
    <text evidence="7">The sequence shown here is derived from an EMBL/GenBank/DDBJ whole genome shotgun (WGS) entry which is preliminary data.</text>
</comment>
<dbReference type="Proteomes" id="UP000565262">
    <property type="component" value="Unassembled WGS sequence"/>
</dbReference>
<evidence type="ECO:0000256" key="5">
    <source>
        <dbReference type="ARBA" id="ARBA00023136"/>
    </source>
</evidence>
<dbReference type="PANTHER" id="PTHR10283">
    <property type="entry name" value="SOLUTE CARRIER FAMILY 13 MEMBER"/>
    <property type="match status" value="1"/>
</dbReference>
<protein>
    <submittedName>
        <fullName evidence="7">DASS family sodium-coupled anion symporter</fullName>
    </submittedName>
</protein>
<dbReference type="NCBIfam" id="TIGR00785">
    <property type="entry name" value="dass"/>
    <property type="match status" value="1"/>
</dbReference>
<evidence type="ECO:0000256" key="4">
    <source>
        <dbReference type="ARBA" id="ARBA00022989"/>
    </source>
</evidence>
<proteinExistence type="predicted"/>
<feature type="transmembrane region" description="Helical" evidence="6">
    <location>
        <begin position="276"/>
        <end position="294"/>
    </location>
</feature>
<dbReference type="CDD" id="cd01115">
    <property type="entry name" value="SLC13_permease"/>
    <property type="match status" value="1"/>
</dbReference>
<dbReference type="GO" id="GO:0005886">
    <property type="term" value="C:plasma membrane"/>
    <property type="evidence" value="ECO:0007669"/>
    <property type="project" value="TreeGrafter"/>
</dbReference>
<feature type="transmembrane region" description="Helical" evidence="6">
    <location>
        <begin position="198"/>
        <end position="217"/>
    </location>
</feature>
<evidence type="ECO:0000313" key="7">
    <source>
        <dbReference type="EMBL" id="MBB1488577.1"/>
    </source>
</evidence>
<dbReference type="PROSITE" id="PS01271">
    <property type="entry name" value="NA_SULFATE"/>
    <property type="match status" value="1"/>
</dbReference>
<gene>
    <name evidence="7" type="ORF">H4O21_18385</name>
</gene>
<organism evidence="7 8">
    <name type="scientific">Oceanospirillum sediminis</name>
    <dbReference type="NCBI Taxonomy" id="2760088"/>
    <lineage>
        <taxon>Bacteria</taxon>
        <taxon>Pseudomonadati</taxon>
        <taxon>Pseudomonadota</taxon>
        <taxon>Gammaproteobacteria</taxon>
        <taxon>Oceanospirillales</taxon>
        <taxon>Oceanospirillaceae</taxon>
        <taxon>Oceanospirillum</taxon>
    </lineage>
</organism>
<keyword evidence="4 6" id="KW-1133">Transmembrane helix</keyword>
<evidence type="ECO:0000256" key="1">
    <source>
        <dbReference type="ARBA" id="ARBA00004141"/>
    </source>
</evidence>
<feature type="transmembrane region" description="Helical" evidence="6">
    <location>
        <begin position="315"/>
        <end position="333"/>
    </location>
</feature>
<dbReference type="EMBL" id="JACJFM010000031">
    <property type="protein sequence ID" value="MBB1488577.1"/>
    <property type="molecule type" value="Genomic_DNA"/>
</dbReference>
<dbReference type="InterPro" id="IPR001898">
    <property type="entry name" value="SLC13A/DASS"/>
</dbReference>
<dbReference type="PANTHER" id="PTHR10283:SF82">
    <property type="entry name" value="SOLUTE CARRIER FAMILY 13 MEMBER 2"/>
    <property type="match status" value="1"/>
</dbReference>
<feature type="transmembrane region" description="Helical" evidence="6">
    <location>
        <begin position="395"/>
        <end position="414"/>
    </location>
</feature>
<evidence type="ECO:0000256" key="2">
    <source>
        <dbReference type="ARBA" id="ARBA00022448"/>
    </source>
</evidence>
<sequence>MLITLMTEPPAEGLSVEAWRTAGLAFWMASWWVSEAVPIPAASLLPILIAPLAGIASIKAVSAPYAHPLIYLFLGGFLISIAMERWHLHKRIALKTMLLAGTRPSIQILGMMLVTAFLSMWMSNTATAVMMLPIALSVIQIVKDRDPENDAFGKALLLSIAYGASIGGIGTLIGTPPNALMAAYLSDSYNISIGFSDWMKLGVPVSVTMLAICWFWLTRVSYKVDKAGSISARAVFEQQLSALGDMSAGEKKVLIIFLFAALGWIFRPYLAQVTGLAFSDTGIAIAAAILLFTLPVRSGSNERVLDWESAKKVPWGILILFGGGLTLAAQIKGSGLAEFIAHQIEGASAVSLIFSVLIITTAITFLTEITSNTATAAGFLPLLGPVAESVTGTPLVWVIPAAIACSCAFMMPVATPPNAIVFGSGLIRMKDMIRAGFLLNIIAIAVITLATIYLAPAVFGY</sequence>
<feature type="transmembrane region" description="Helical" evidence="6">
    <location>
        <begin position="253"/>
        <end position="270"/>
    </location>
</feature>
<feature type="transmembrane region" description="Helical" evidence="6">
    <location>
        <begin position="435"/>
        <end position="455"/>
    </location>
</feature>
<feature type="transmembrane region" description="Helical" evidence="6">
    <location>
        <begin position="37"/>
        <end position="57"/>
    </location>
</feature>
<feature type="transmembrane region" description="Helical" evidence="6">
    <location>
        <begin position="69"/>
        <end position="88"/>
    </location>
</feature>
<evidence type="ECO:0000313" key="8">
    <source>
        <dbReference type="Proteomes" id="UP000565262"/>
    </source>
</evidence>
<dbReference type="AlphaFoldDB" id="A0A839IW21"/>
<dbReference type="Pfam" id="PF00939">
    <property type="entry name" value="Na_sulph_symp"/>
    <property type="match status" value="1"/>
</dbReference>
<dbReference type="InterPro" id="IPR031312">
    <property type="entry name" value="Na/sul_symport_CS"/>
</dbReference>
<name>A0A839IW21_9GAMM</name>
<evidence type="ECO:0000256" key="3">
    <source>
        <dbReference type="ARBA" id="ARBA00022692"/>
    </source>
</evidence>
<keyword evidence="3 6" id="KW-0812">Transmembrane</keyword>
<keyword evidence="5 6" id="KW-0472">Membrane</keyword>
<reference evidence="7 8" key="1">
    <citation type="submission" date="2020-08" db="EMBL/GenBank/DDBJ databases">
        <title>Oceanospirillum sp. nov. isolated from marine sediment.</title>
        <authorList>
            <person name="Ji X."/>
        </authorList>
    </citation>
    <scope>NUCLEOTIDE SEQUENCE [LARGE SCALE GENOMIC DNA]</scope>
    <source>
        <strain evidence="7 8">D5</strain>
    </source>
</reference>
<accession>A0A839IW21</accession>
<feature type="transmembrane region" description="Helical" evidence="6">
    <location>
        <begin position="151"/>
        <end position="173"/>
    </location>
</feature>
<feature type="transmembrane region" description="Helical" evidence="6">
    <location>
        <begin position="339"/>
        <end position="358"/>
    </location>
</feature>
<comment type="subcellular location">
    <subcellularLocation>
        <location evidence="1">Membrane</location>
        <topology evidence="1">Multi-pass membrane protein</topology>
    </subcellularLocation>
</comment>
<dbReference type="GO" id="GO:0015141">
    <property type="term" value="F:succinate transmembrane transporter activity"/>
    <property type="evidence" value="ECO:0007669"/>
    <property type="project" value="UniProtKB-ARBA"/>
</dbReference>
<keyword evidence="8" id="KW-1185">Reference proteome</keyword>
<keyword evidence="2" id="KW-0813">Transport</keyword>